<keyword evidence="1" id="KW-1133">Transmembrane helix</keyword>
<keyword evidence="1" id="KW-0812">Transmembrane</keyword>
<sequence length="81" mass="9463">MELFWPMMALIVPAVIVIFFTRWTHNKYVAVLLTFILFAAAIYQGYFYSEWTLFLNAVSIVIGYMLIELYELDAIDVQDGE</sequence>
<feature type="transmembrane region" description="Helical" evidence="1">
    <location>
        <begin position="53"/>
        <end position="70"/>
    </location>
</feature>
<dbReference type="Proteomes" id="UP000243605">
    <property type="component" value="Unassembled WGS sequence"/>
</dbReference>
<evidence type="ECO:0000313" key="3">
    <source>
        <dbReference type="Proteomes" id="UP000243605"/>
    </source>
</evidence>
<reference evidence="2 3" key="1">
    <citation type="submission" date="2016-10" db="EMBL/GenBank/DDBJ databases">
        <authorList>
            <person name="Varghese N."/>
            <person name="Submissions S."/>
        </authorList>
    </citation>
    <scope>NUCLEOTIDE SEQUENCE [LARGE SCALE GENOMIC DNA]</scope>
    <source>
        <strain evidence="2 3">IBRC-M10081</strain>
    </source>
</reference>
<name>A0A662Z333_9STAP</name>
<dbReference type="EMBL" id="FOIT01000003">
    <property type="protein sequence ID" value="SEW00548.1"/>
    <property type="molecule type" value="Genomic_DNA"/>
</dbReference>
<keyword evidence="3" id="KW-1185">Reference proteome</keyword>
<feature type="transmembrane region" description="Helical" evidence="1">
    <location>
        <begin position="6"/>
        <end position="23"/>
    </location>
</feature>
<dbReference type="InterPro" id="IPR019242">
    <property type="entry name" value="DUF2198"/>
</dbReference>
<evidence type="ECO:0000313" key="2">
    <source>
        <dbReference type="EMBL" id="SEW00548.1"/>
    </source>
</evidence>
<dbReference type="RefSeq" id="WP_091474780.1">
    <property type="nucleotide sequence ID" value="NZ_FOIT01000003.1"/>
</dbReference>
<dbReference type="Pfam" id="PF09964">
    <property type="entry name" value="DUF2198"/>
    <property type="match status" value="1"/>
</dbReference>
<proteinExistence type="predicted"/>
<feature type="transmembrane region" description="Helical" evidence="1">
    <location>
        <begin position="28"/>
        <end position="47"/>
    </location>
</feature>
<keyword evidence="1" id="KW-0472">Membrane</keyword>
<organism evidence="2 3">
    <name type="scientific">Aliicoccus persicus</name>
    <dbReference type="NCBI Taxonomy" id="930138"/>
    <lineage>
        <taxon>Bacteria</taxon>
        <taxon>Bacillati</taxon>
        <taxon>Bacillota</taxon>
        <taxon>Bacilli</taxon>
        <taxon>Bacillales</taxon>
        <taxon>Staphylococcaceae</taxon>
        <taxon>Aliicoccus</taxon>
    </lineage>
</organism>
<protein>
    <submittedName>
        <fullName evidence="2">General stress protein CsbA</fullName>
    </submittedName>
</protein>
<gene>
    <name evidence="2" type="ORF">SAMN05192557_1175</name>
</gene>
<dbReference type="OrthoDB" id="2454250at2"/>
<evidence type="ECO:0000256" key="1">
    <source>
        <dbReference type="SAM" id="Phobius"/>
    </source>
</evidence>
<dbReference type="AlphaFoldDB" id="A0A662Z333"/>
<accession>A0A662Z333</accession>